<reference evidence="2 3" key="1">
    <citation type="submission" date="2021-05" db="EMBL/GenBank/DDBJ databases">
        <title>Novel Bacillus species.</title>
        <authorList>
            <person name="Liu G."/>
        </authorList>
    </citation>
    <scope>NUCLEOTIDE SEQUENCE [LARGE SCALE GENOMIC DNA]</scope>
    <source>
        <strain evidence="3">FJAT-49780</strain>
    </source>
</reference>
<comment type="caution">
    <text evidence="2">The sequence shown here is derived from an EMBL/GenBank/DDBJ whole genome shotgun (WGS) entry which is preliminary data.</text>
</comment>
<keyword evidence="1" id="KW-1133">Transmembrane helix</keyword>
<dbReference type="EMBL" id="JAGYPG010000005">
    <property type="protein sequence ID" value="MBS4197773.1"/>
    <property type="molecule type" value="Genomic_DNA"/>
</dbReference>
<organism evidence="2 3">
    <name type="scientific">Lederbergia citri</name>
    <dbReference type="NCBI Taxonomy" id="2833580"/>
    <lineage>
        <taxon>Bacteria</taxon>
        <taxon>Bacillati</taxon>
        <taxon>Bacillota</taxon>
        <taxon>Bacilli</taxon>
        <taxon>Bacillales</taxon>
        <taxon>Bacillaceae</taxon>
        <taxon>Lederbergia</taxon>
    </lineage>
</organism>
<evidence type="ECO:0000256" key="1">
    <source>
        <dbReference type="SAM" id="Phobius"/>
    </source>
</evidence>
<feature type="transmembrane region" description="Helical" evidence="1">
    <location>
        <begin position="12"/>
        <end position="31"/>
    </location>
</feature>
<evidence type="ECO:0000313" key="3">
    <source>
        <dbReference type="Proteomes" id="UP000681414"/>
    </source>
</evidence>
<feature type="transmembrane region" description="Helical" evidence="1">
    <location>
        <begin position="69"/>
        <end position="88"/>
    </location>
</feature>
<keyword evidence="1" id="KW-0812">Transmembrane</keyword>
<keyword evidence="1" id="KW-0472">Membrane</keyword>
<sequence length="91" mass="9789">MITLLEKAVIGMALLRLLSGSVEIFAAFLMIKYNDVEKALIINSSLALIGPTILIITTTIGLIGLADKIAFGKFVWIFLGVAFIIYGVKSS</sequence>
<name>A0A942TIP4_9BACI</name>
<dbReference type="AlphaFoldDB" id="A0A942TIP4"/>
<evidence type="ECO:0000313" key="2">
    <source>
        <dbReference type="EMBL" id="MBS4197773.1"/>
    </source>
</evidence>
<gene>
    <name evidence="2" type="ORF">KHA97_22290</name>
</gene>
<accession>A0A942TIP4</accession>
<dbReference type="Proteomes" id="UP000681414">
    <property type="component" value="Unassembled WGS sequence"/>
</dbReference>
<protein>
    <submittedName>
        <fullName evidence="2">DUF2619 domain-containing protein</fullName>
    </submittedName>
</protein>
<proteinExistence type="predicted"/>
<dbReference type="Pfam" id="PF10942">
    <property type="entry name" value="DUF2619"/>
    <property type="match status" value="1"/>
</dbReference>
<dbReference type="RefSeq" id="WP_213127004.1">
    <property type="nucleotide sequence ID" value="NZ_JAGYPG010000005.1"/>
</dbReference>
<dbReference type="InterPro" id="IPR020390">
    <property type="entry name" value="Uncharacterised_YqhV"/>
</dbReference>
<feature type="transmembrane region" description="Helical" evidence="1">
    <location>
        <begin position="40"/>
        <end position="63"/>
    </location>
</feature>
<keyword evidence="3" id="KW-1185">Reference proteome</keyword>